<dbReference type="EMBL" id="CP144108">
    <property type="protein sequence ID" value="WWC93146.1"/>
    <property type="molecule type" value="Genomic_DNA"/>
</dbReference>
<gene>
    <name evidence="1" type="ORF">L201_008113</name>
</gene>
<keyword evidence="2" id="KW-1185">Reference proteome</keyword>
<evidence type="ECO:0000313" key="2">
    <source>
        <dbReference type="Proteomes" id="UP001355207"/>
    </source>
</evidence>
<accession>A0AAX4K630</accession>
<dbReference type="RefSeq" id="XP_066079908.1">
    <property type="nucleotide sequence ID" value="XM_066223811.1"/>
</dbReference>
<sequence length="125" mass="13843">MSTSTDSAAPKCPTHTTKSMAFTLSDNKPIWGCNTVNCKREYSYTGPSCPTHGSMKLAVTDQGDWYWGCTNDDCIEFSDLEVKPRIAPRRSAYIARSGEFPPPDREVHDDLTTIAGGFFSPEDRV</sequence>
<protein>
    <recommendedName>
        <fullName evidence="3">Zinc finger GRF-type domain-containing protein</fullName>
    </recommendedName>
</protein>
<name>A0AAX4K630_9TREE</name>
<dbReference type="GeneID" id="91098781"/>
<proteinExistence type="predicted"/>
<evidence type="ECO:0008006" key="3">
    <source>
        <dbReference type="Google" id="ProtNLM"/>
    </source>
</evidence>
<dbReference type="AlphaFoldDB" id="A0AAX4K630"/>
<dbReference type="Proteomes" id="UP001355207">
    <property type="component" value="Chromosome 11"/>
</dbReference>
<organism evidence="1 2">
    <name type="scientific">Kwoniella dendrophila CBS 6074</name>
    <dbReference type="NCBI Taxonomy" id="1295534"/>
    <lineage>
        <taxon>Eukaryota</taxon>
        <taxon>Fungi</taxon>
        <taxon>Dikarya</taxon>
        <taxon>Basidiomycota</taxon>
        <taxon>Agaricomycotina</taxon>
        <taxon>Tremellomycetes</taxon>
        <taxon>Tremellales</taxon>
        <taxon>Cryptococcaceae</taxon>
        <taxon>Kwoniella</taxon>
    </lineage>
</organism>
<evidence type="ECO:0000313" key="1">
    <source>
        <dbReference type="EMBL" id="WWC93146.1"/>
    </source>
</evidence>
<reference evidence="1 2" key="1">
    <citation type="submission" date="2024-01" db="EMBL/GenBank/DDBJ databases">
        <title>Comparative genomics of Cryptococcus and Kwoniella reveals pathogenesis evolution and contrasting modes of karyotype evolution via chromosome fusion or intercentromeric recombination.</title>
        <authorList>
            <person name="Coelho M.A."/>
            <person name="David-Palma M."/>
            <person name="Shea T."/>
            <person name="Bowers K."/>
            <person name="McGinley-Smith S."/>
            <person name="Mohammad A.W."/>
            <person name="Gnirke A."/>
            <person name="Yurkov A.M."/>
            <person name="Nowrousian M."/>
            <person name="Sun S."/>
            <person name="Cuomo C.A."/>
            <person name="Heitman J."/>
        </authorList>
    </citation>
    <scope>NUCLEOTIDE SEQUENCE [LARGE SCALE GENOMIC DNA]</scope>
    <source>
        <strain evidence="1 2">CBS 6074</strain>
    </source>
</reference>